<keyword evidence="2 4" id="KW-0238">DNA-binding</keyword>
<organism evidence="6 7">
    <name type="scientific">Jannaschia pagri</name>
    <dbReference type="NCBI Taxonomy" id="2829797"/>
    <lineage>
        <taxon>Bacteria</taxon>
        <taxon>Pseudomonadati</taxon>
        <taxon>Pseudomonadota</taxon>
        <taxon>Alphaproteobacteria</taxon>
        <taxon>Rhodobacterales</taxon>
        <taxon>Roseobacteraceae</taxon>
        <taxon>Jannaschia</taxon>
    </lineage>
</organism>
<keyword evidence="7" id="KW-1185">Reference proteome</keyword>
<keyword evidence="3" id="KW-0804">Transcription</keyword>
<evidence type="ECO:0000256" key="1">
    <source>
        <dbReference type="ARBA" id="ARBA00023015"/>
    </source>
</evidence>
<dbReference type="EMBL" id="BPFH01000008">
    <property type="protein sequence ID" value="GIT96852.1"/>
    <property type="molecule type" value="Genomic_DNA"/>
</dbReference>
<evidence type="ECO:0000256" key="4">
    <source>
        <dbReference type="PROSITE-ProRule" id="PRU00335"/>
    </source>
</evidence>
<dbReference type="PANTHER" id="PTHR30055:SF220">
    <property type="entry name" value="TETR-FAMILY REGULATORY PROTEIN"/>
    <property type="match status" value="1"/>
</dbReference>
<evidence type="ECO:0000259" key="5">
    <source>
        <dbReference type="PROSITE" id="PS50977"/>
    </source>
</evidence>
<evidence type="ECO:0000256" key="3">
    <source>
        <dbReference type="ARBA" id="ARBA00023163"/>
    </source>
</evidence>
<feature type="DNA-binding region" description="H-T-H motif" evidence="4">
    <location>
        <begin position="38"/>
        <end position="57"/>
    </location>
</feature>
<dbReference type="SUPFAM" id="SSF46689">
    <property type="entry name" value="Homeodomain-like"/>
    <property type="match status" value="1"/>
</dbReference>
<comment type="caution">
    <text evidence="6">The sequence shown here is derived from an EMBL/GenBank/DDBJ whole genome shotgun (WGS) entry which is preliminary data.</text>
</comment>
<feature type="domain" description="HTH tetR-type" evidence="5">
    <location>
        <begin position="15"/>
        <end position="75"/>
    </location>
</feature>
<dbReference type="InterPro" id="IPR009057">
    <property type="entry name" value="Homeodomain-like_sf"/>
</dbReference>
<dbReference type="InterPro" id="IPR036271">
    <property type="entry name" value="Tet_transcr_reg_TetR-rel_C_sf"/>
</dbReference>
<gene>
    <name evidence="6" type="ORF">JANAI62_34750</name>
</gene>
<dbReference type="Pfam" id="PF13305">
    <property type="entry name" value="TetR_C_33"/>
    <property type="match status" value="1"/>
</dbReference>
<evidence type="ECO:0000313" key="7">
    <source>
        <dbReference type="Proteomes" id="UP000786693"/>
    </source>
</evidence>
<sequence>MPKPLIESKKKYHHGDLRGQLLEAVRQLIEISGPDGFSISEACRLAGVSTAAPYRHFADRTDILRGVVDLAMDRLQGAMQAASDAYPDDTIARVSAIGQAYIDFARHEPGVFRTMFGLTEGHGQDEDLLRKGQASLGVVRRAVAEHLGLAPETPEAGLKSYALWTFVHGHSFLVIDSKLETLEMPVPEDRLLDMVGRSILGPRAAG</sequence>
<dbReference type="InterPro" id="IPR025996">
    <property type="entry name" value="MT1864/Rv1816-like_C"/>
</dbReference>
<dbReference type="Proteomes" id="UP000786693">
    <property type="component" value="Unassembled WGS sequence"/>
</dbReference>
<dbReference type="SUPFAM" id="SSF48498">
    <property type="entry name" value="Tetracyclin repressor-like, C-terminal domain"/>
    <property type="match status" value="1"/>
</dbReference>
<evidence type="ECO:0000313" key="6">
    <source>
        <dbReference type="EMBL" id="GIT96852.1"/>
    </source>
</evidence>
<keyword evidence="1" id="KW-0805">Transcription regulation</keyword>
<dbReference type="RefSeq" id="WP_220750346.1">
    <property type="nucleotide sequence ID" value="NZ_BPFH01000008.1"/>
</dbReference>
<dbReference type="InterPro" id="IPR001647">
    <property type="entry name" value="HTH_TetR"/>
</dbReference>
<accession>A0ABQ4NRZ0</accession>
<name>A0ABQ4NRZ0_9RHOB</name>
<dbReference type="PROSITE" id="PS50977">
    <property type="entry name" value="HTH_TETR_2"/>
    <property type="match status" value="1"/>
</dbReference>
<dbReference type="Gene3D" id="1.10.357.10">
    <property type="entry name" value="Tetracycline Repressor, domain 2"/>
    <property type="match status" value="1"/>
</dbReference>
<dbReference type="InterPro" id="IPR050109">
    <property type="entry name" value="HTH-type_TetR-like_transc_reg"/>
</dbReference>
<evidence type="ECO:0000256" key="2">
    <source>
        <dbReference type="ARBA" id="ARBA00023125"/>
    </source>
</evidence>
<proteinExistence type="predicted"/>
<reference evidence="6 7" key="1">
    <citation type="submission" date="2021-05" db="EMBL/GenBank/DDBJ databases">
        <title>Bacteria Genome sequencing.</title>
        <authorList>
            <person name="Takabe Y."/>
            <person name="Nakajima Y."/>
            <person name="Suzuki S."/>
            <person name="Shiozaki T."/>
        </authorList>
    </citation>
    <scope>NUCLEOTIDE SEQUENCE [LARGE SCALE GENOMIC DNA]</scope>
    <source>
        <strain evidence="6 7">AI_62</strain>
    </source>
</reference>
<protein>
    <submittedName>
        <fullName evidence="6">TetR family transcriptional regulator</fullName>
    </submittedName>
</protein>
<dbReference type="PANTHER" id="PTHR30055">
    <property type="entry name" value="HTH-TYPE TRANSCRIPTIONAL REGULATOR RUTR"/>
    <property type="match status" value="1"/>
</dbReference>